<gene>
    <name evidence="2" type="ORF">L2737_09895</name>
</gene>
<evidence type="ECO:0000313" key="3">
    <source>
        <dbReference type="Proteomes" id="UP001202134"/>
    </source>
</evidence>
<comment type="similarity">
    <text evidence="1">Belongs to the UPF0270 family.</text>
</comment>
<dbReference type="RefSeq" id="WP_102529223.1">
    <property type="nucleotide sequence ID" value="NZ_JAKIKU010000004.1"/>
</dbReference>
<proteinExistence type="inferred from homology"/>
<comment type="caution">
    <text evidence="2">The sequence shown here is derived from an EMBL/GenBank/DDBJ whole genome shotgun (WGS) entry which is preliminary data.</text>
</comment>
<dbReference type="Gene3D" id="1.10.10.610">
    <property type="entry name" value="YehU-like"/>
    <property type="match status" value="1"/>
</dbReference>
<protein>
    <submittedName>
        <fullName evidence="2">YheU family protein</fullName>
    </submittedName>
</protein>
<name>A0ABT0KPG5_9GAMM</name>
<dbReference type="Proteomes" id="UP001202134">
    <property type="component" value="Unassembled WGS sequence"/>
</dbReference>
<reference evidence="2 3" key="1">
    <citation type="submission" date="2022-01" db="EMBL/GenBank/DDBJ databases">
        <title>Whole genome-based taxonomy of the Shewanellaceae.</title>
        <authorList>
            <person name="Martin-Rodriguez A.J."/>
        </authorList>
    </citation>
    <scope>NUCLEOTIDE SEQUENCE [LARGE SCALE GENOMIC DNA]</scope>
    <source>
        <strain evidence="2 3">DSM 24955</strain>
    </source>
</reference>
<dbReference type="SUPFAM" id="SSF118001">
    <property type="entry name" value="YehU-like"/>
    <property type="match status" value="1"/>
</dbReference>
<dbReference type="InterPro" id="IPR010648">
    <property type="entry name" value="UPF0270"/>
</dbReference>
<dbReference type="EMBL" id="JAKIKU010000004">
    <property type="protein sequence ID" value="MCL1045638.1"/>
    <property type="molecule type" value="Genomic_DNA"/>
</dbReference>
<evidence type="ECO:0000256" key="1">
    <source>
        <dbReference type="ARBA" id="ARBA00006450"/>
    </source>
</evidence>
<accession>A0ABT0KPG5</accession>
<evidence type="ECO:0000313" key="2">
    <source>
        <dbReference type="EMBL" id="MCL1045638.1"/>
    </source>
</evidence>
<dbReference type="Pfam" id="PF06794">
    <property type="entry name" value="UPF0270"/>
    <property type="match status" value="1"/>
</dbReference>
<organism evidence="2 3">
    <name type="scientific">Shewanella electrodiphila</name>
    <dbReference type="NCBI Taxonomy" id="934143"/>
    <lineage>
        <taxon>Bacteria</taxon>
        <taxon>Pseudomonadati</taxon>
        <taxon>Pseudomonadota</taxon>
        <taxon>Gammaproteobacteria</taxon>
        <taxon>Alteromonadales</taxon>
        <taxon>Shewanellaceae</taxon>
        <taxon>Shewanella</taxon>
    </lineage>
</organism>
<keyword evidence="3" id="KW-1185">Reference proteome</keyword>
<dbReference type="InterPro" id="IPR036685">
    <property type="entry name" value="YehU-like_sf"/>
</dbReference>
<sequence>MLIPYEALLQLPQETLNNLIKEYLLTQVEDGSFGQLDDQQIAAAIEKCKHSLKLGELKVEFSEEDESIAIRHKDQIIYPTAE</sequence>